<accession>A0ABZ0U284</accession>
<gene>
    <name evidence="1" type="ORF">SOJ16_002445</name>
</gene>
<reference evidence="1 2" key="1">
    <citation type="submission" date="2023-12" db="EMBL/GenBank/DDBJ databases">
        <authorList>
            <person name="Manesh M.J.H."/>
            <person name="Bing R.G."/>
            <person name="Willard D.J."/>
            <person name="Kelly R.M."/>
        </authorList>
    </citation>
    <scope>NUCLEOTIDE SEQUENCE [LARGE SCALE GENOMIC DNA]</scope>
    <source>
        <strain evidence="1 2">DSM 8977</strain>
    </source>
</reference>
<dbReference type="Proteomes" id="UP001322744">
    <property type="component" value="Chromosome"/>
</dbReference>
<sequence length="65" mass="8406">MRGICKLEKMFQYEDIFIGCEHKIKYYKDKKWKKRFRIRPKLEKSKNDEKNFWKRRQRKFTLFIK</sequence>
<protein>
    <submittedName>
        <fullName evidence="1">Uncharacterized protein</fullName>
    </submittedName>
</protein>
<organism evidence="1 2">
    <name type="scientific">Anaerocellum danielii</name>
    <dbReference type="NCBI Taxonomy" id="1387557"/>
    <lineage>
        <taxon>Bacteria</taxon>
        <taxon>Bacillati</taxon>
        <taxon>Bacillota</taxon>
        <taxon>Bacillota incertae sedis</taxon>
        <taxon>Caldicellulosiruptorales</taxon>
        <taxon>Caldicellulosiruptoraceae</taxon>
        <taxon>Anaerocellum</taxon>
    </lineage>
</organism>
<dbReference type="RefSeq" id="WP_045175813.1">
    <property type="nucleotide sequence ID" value="NZ_CP139957.1"/>
</dbReference>
<dbReference type="EMBL" id="CP139957">
    <property type="protein sequence ID" value="WPX08549.1"/>
    <property type="molecule type" value="Genomic_DNA"/>
</dbReference>
<proteinExistence type="predicted"/>
<keyword evidence="2" id="KW-1185">Reference proteome</keyword>
<evidence type="ECO:0000313" key="1">
    <source>
        <dbReference type="EMBL" id="WPX08549.1"/>
    </source>
</evidence>
<evidence type="ECO:0000313" key="2">
    <source>
        <dbReference type="Proteomes" id="UP001322744"/>
    </source>
</evidence>
<name>A0ABZ0U284_9FIRM</name>